<dbReference type="Proteomes" id="UP001294444">
    <property type="component" value="Unassembled WGS sequence"/>
</dbReference>
<evidence type="ECO:0000313" key="1">
    <source>
        <dbReference type="EMBL" id="SNX83296.1"/>
    </source>
</evidence>
<protein>
    <submittedName>
        <fullName evidence="1">Uncharacterized protein</fullName>
    </submittedName>
</protein>
<organism evidence="1 2">
    <name type="scientific">Melanopsichium pennsylvanicum</name>
    <dbReference type="NCBI Taxonomy" id="63383"/>
    <lineage>
        <taxon>Eukaryota</taxon>
        <taxon>Fungi</taxon>
        <taxon>Dikarya</taxon>
        <taxon>Basidiomycota</taxon>
        <taxon>Ustilaginomycotina</taxon>
        <taxon>Ustilaginomycetes</taxon>
        <taxon>Ustilaginales</taxon>
        <taxon>Ustilaginaceae</taxon>
        <taxon>Melanopsichium</taxon>
    </lineage>
</organism>
<dbReference type="AlphaFoldDB" id="A0AAJ5C444"/>
<dbReference type="EMBL" id="OAPG01000003">
    <property type="protein sequence ID" value="SNX83296.1"/>
    <property type="molecule type" value="Genomic_DNA"/>
</dbReference>
<sequence length="122" mass="13356">MVLQQTVSGCVPEIRIPVRKRDSPDFNEFRRLSLASTDIEENPASGVCQRSRARDPNSREKARLAGFQGNAASSDGVLGVSGRVPEIRIPVRKRDSPDFKVTRQARTGYSVDASVTTSTGYC</sequence>
<gene>
    <name evidence="1" type="ORF">MEPE_02003</name>
</gene>
<keyword evidence="2" id="KW-1185">Reference proteome</keyword>
<reference evidence="1" key="1">
    <citation type="submission" date="2023-10" db="EMBL/GenBank/DDBJ databases">
        <authorList>
            <person name="Guldener U."/>
        </authorList>
    </citation>
    <scope>NUCLEOTIDE SEQUENCE</scope>
    <source>
        <strain evidence="1">Mp4</strain>
    </source>
</reference>
<comment type="caution">
    <text evidence="1">The sequence shown here is derived from an EMBL/GenBank/DDBJ whole genome shotgun (WGS) entry which is preliminary data.</text>
</comment>
<accession>A0AAJ5C444</accession>
<proteinExistence type="predicted"/>
<evidence type="ECO:0000313" key="2">
    <source>
        <dbReference type="Proteomes" id="UP001294444"/>
    </source>
</evidence>
<name>A0AAJ5C444_9BASI</name>